<dbReference type="VEuPathDB" id="TrichDB:TVAGG3_0972360"/>
<evidence type="ECO:0000313" key="3">
    <source>
        <dbReference type="Proteomes" id="UP000001542"/>
    </source>
</evidence>
<dbReference type="VEuPathDB" id="TrichDB:TVAGG3_0971920"/>
<sequence length="188" mass="21896">MDNPFAQLRELVAGLNSQEEFKSHLVEIVALISMINKMYIDVSFARNQTLLELQKVVKNVHAIHSTNDSYLYTCQIMAEDIQNIEIPPFNLDGLNIQPREEFMAAAGMTEEEAAKLHPDDFMKQQMQHEIKRYKELKQQYHELHAKSTELKAKLVNVNKLFAPIMTKICEMDEVLKNFKEKYLNNQPQ</sequence>
<gene>
    <name evidence="2" type="ORF">TVAG_053770</name>
</gene>
<reference evidence="2" key="2">
    <citation type="journal article" date="2007" name="Science">
        <title>Draft genome sequence of the sexually transmitted pathogen Trichomonas vaginalis.</title>
        <authorList>
            <person name="Carlton J.M."/>
            <person name="Hirt R.P."/>
            <person name="Silva J.C."/>
            <person name="Delcher A.L."/>
            <person name="Schatz M."/>
            <person name="Zhao Q."/>
            <person name="Wortman J.R."/>
            <person name="Bidwell S.L."/>
            <person name="Alsmark U.C.M."/>
            <person name="Besteiro S."/>
            <person name="Sicheritz-Ponten T."/>
            <person name="Noel C.J."/>
            <person name="Dacks J.B."/>
            <person name="Foster P.G."/>
            <person name="Simillion C."/>
            <person name="Van de Peer Y."/>
            <person name="Miranda-Saavedra D."/>
            <person name="Barton G.J."/>
            <person name="Westrop G.D."/>
            <person name="Mueller S."/>
            <person name="Dessi D."/>
            <person name="Fiori P.L."/>
            <person name="Ren Q."/>
            <person name="Paulsen I."/>
            <person name="Zhang H."/>
            <person name="Bastida-Corcuera F.D."/>
            <person name="Simoes-Barbosa A."/>
            <person name="Brown M.T."/>
            <person name="Hayes R.D."/>
            <person name="Mukherjee M."/>
            <person name="Okumura C.Y."/>
            <person name="Schneider R."/>
            <person name="Smith A.J."/>
            <person name="Vanacova S."/>
            <person name="Villalvazo M."/>
            <person name="Haas B.J."/>
            <person name="Pertea M."/>
            <person name="Feldblyum T.V."/>
            <person name="Utterback T.R."/>
            <person name="Shu C.L."/>
            <person name="Osoegawa K."/>
            <person name="de Jong P.J."/>
            <person name="Hrdy I."/>
            <person name="Horvathova L."/>
            <person name="Zubacova Z."/>
            <person name="Dolezal P."/>
            <person name="Malik S.B."/>
            <person name="Logsdon J.M. Jr."/>
            <person name="Henze K."/>
            <person name="Gupta A."/>
            <person name="Wang C.C."/>
            <person name="Dunne R.L."/>
            <person name="Upcroft J.A."/>
            <person name="Upcroft P."/>
            <person name="White O."/>
            <person name="Salzberg S.L."/>
            <person name="Tang P."/>
            <person name="Chiu C.-H."/>
            <person name="Lee Y.-S."/>
            <person name="Embley T.M."/>
            <person name="Coombs G.H."/>
            <person name="Mottram J.C."/>
            <person name="Tachezy J."/>
            <person name="Fraser-Liggett C.M."/>
            <person name="Johnson P.J."/>
        </authorList>
    </citation>
    <scope>NUCLEOTIDE SEQUENCE [LARGE SCALE GENOMIC DNA]</scope>
    <source>
        <strain evidence="2">G3</strain>
    </source>
</reference>
<accession>A2FGV8</accession>
<dbReference type="InParanoid" id="A2FGV8"/>
<dbReference type="AlphaFoldDB" id="A2FGV8"/>
<reference evidence="2" key="1">
    <citation type="submission" date="2006-10" db="EMBL/GenBank/DDBJ databases">
        <authorList>
            <person name="Amadeo P."/>
            <person name="Zhao Q."/>
            <person name="Wortman J."/>
            <person name="Fraser-Liggett C."/>
            <person name="Carlton J."/>
        </authorList>
    </citation>
    <scope>NUCLEOTIDE SEQUENCE</scope>
    <source>
        <strain evidence="2">G3</strain>
    </source>
</reference>
<dbReference type="RefSeq" id="XP_001308792.1">
    <property type="nucleotide sequence ID" value="XM_001308791.1"/>
</dbReference>
<keyword evidence="1" id="KW-0175">Coiled coil</keyword>
<dbReference type="KEGG" id="tva:4753625"/>
<dbReference type="EMBL" id="DS113785">
    <property type="protein sequence ID" value="EAX95862.1"/>
    <property type="molecule type" value="Genomic_DNA"/>
</dbReference>
<dbReference type="VEuPathDB" id="TrichDB:TVAG_053770"/>
<proteinExistence type="predicted"/>
<evidence type="ECO:0000313" key="2">
    <source>
        <dbReference type="EMBL" id="EAX95862.1"/>
    </source>
</evidence>
<keyword evidence="3" id="KW-1185">Reference proteome</keyword>
<dbReference type="SMR" id="A2FGV8"/>
<name>A2FGV8_TRIV3</name>
<evidence type="ECO:0000256" key="1">
    <source>
        <dbReference type="SAM" id="Coils"/>
    </source>
</evidence>
<dbReference type="Proteomes" id="UP000001542">
    <property type="component" value="Unassembled WGS sequence"/>
</dbReference>
<organism evidence="2 3">
    <name type="scientific">Trichomonas vaginalis (strain ATCC PRA-98 / G3)</name>
    <dbReference type="NCBI Taxonomy" id="412133"/>
    <lineage>
        <taxon>Eukaryota</taxon>
        <taxon>Metamonada</taxon>
        <taxon>Parabasalia</taxon>
        <taxon>Trichomonadida</taxon>
        <taxon>Trichomonadidae</taxon>
        <taxon>Trichomonas</taxon>
    </lineage>
</organism>
<protein>
    <submittedName>
        <fullName evidence="2">Uncharacterized protein</fullName>
    </submittedName>
</protein>
<feature type="coiled-coil region" evidence="1">
    <location>
        <begin position="123"/>
        <end position="153"/>
    </location>
</feature>